<feature type="transmembrane region" description="Helical" evidence="2">
    <location>
        <begin position="72"/>
        <end position="95"/>
    </location>
</feature>
<dbReference type="CDD" id="cd17352">
    <property type="entry name" value="MFS_MCT_SLC16"/>
    <property type="match status" value="1"/>
</dbReference>
<dbReference type="PANTHER" id="PTHR11360:SF316">
    <property type="entry name" value="MONOCARBOXYLATE TRANSPORTER 12-LIKE"/>
    <property type="match status" value="1"/>
</dbReference>
<evidence type="ECO:0000313" key="4">
    <source>
        <dbReference type="Proteomes" id="UP000515135"/>
    </source>
</evidence>
<dbReference type="GO" id="GO:0008028">
    <property type="term" value="F:monocarboxylic acid transmembrane transporter activity"/>
    <property type="evidence" value="ECO:0007669"/>
    <property type="project" value="TreeGrafter"/>
</dbReference>
<keyword evidence="2" id="KW-0472">Membrane</keyword>
<dbReference type="AlphaFoldDB" id="A0A6P4YGI4"/>
<feature type="transmembrane region" description="Helical" evidence="2">
    <location>
        <begin position="509"/>
        <end position="532"/>
    </location>
</feature>
<dbReference type="InterPro" id="IPR020846">
    <property type="entry name" value="MFS_dom"/>
</dbReference>
<feature type="transmembrane region" description="Helical" evidence="2">
    <location>
        <begin position="163"/>
        <end position="184"/>
    </location>
</feature>
<evidence type="ECO:0000256" key="2">
    <source>
        <dbReference type="SAM" id="Phobius"/>
    </source>
</evidence>
<reference evidence="5" key="1">
    <citation type="submission" date="2025-08" db="UniProtKB">
        <authorList>
            <consortium name="RefSeq"/>
        </authorList>
    </citation>
    <scope>IDENTIFICATION</scope>
    <source>
        <tissue evidence="5">Gonad</tissue>
    </source>
</reference>
<evidence type="ECO:0000313" key="5">
    <source>
        <dbReference type="RefSeq" id="XP_019617887.1"/>
    </source>
</evidence>
<protein>
    <submittedName>
        <fullName evidence="5">Monocarboxylate transporter 13-like</fullName>
    </submittedName>
</protein>
<dbReference type="PROSITE" id="PS50850">
    <property type="entry name" value="MFS"/>
    <property type="match status" value="1"/>
</dbReference>
<feature type="transmembrane region" description="Helical" evidence="2">
    <location>
        <begin position="33"/>
        <end position="52"/>
    </location>
</feature>
<proteinExistence type="predicted"/>
<gene>
    <name evidence="5" type="primary">LOC109465182</name>
</gene>
<comment type="subcellular location">
    <subcellularLocation>
        <location evidence="1">Membrane</location>
        <topology evidence="1">Multi-pass membrane protein</topology>
    </subcellularLocation>
</comment>
<keyword evidence="2" id="KW-1133">Transmembrane helix</keyword>
<organism evidence="4 5">
    <name type="scientific">Branchiostoma belcheri</name>
    <name type="common">Amphioxus</name>
    <dbReference type="NCBI Taxonomy" id="7741"/>
    <lineage>
        <taxon>Eukaryota</taxon>
        <taxon>Metazoa</taxon>
        <taxon>Chordata</taxon>
        <taxon>Cephalochordata</taxon>
        <taxon>Leptocardii</taxon>
        <taxon>Amphioxiformes</taxon>
        <taxon>Branchiostomatidae</taxon>
        <taxon>Branchiostoma</taxon>
    </lineage>
</organism>
<feature type="domain" description="Major facilitator superfamily (MFS) profile" evidence="3">
    <location>
        <begin position="36"/>
        <end position="564"/>
    </location>
</feature>
<dbReference type="PANTHER" id="PTHR11360">
    <property type="entry name" value="MONOCARBOXYLATE TRANSPORTER"/>
    <property type="match status" value="1"/>
</dbReference>
<evidence type="ECO:0000256" key="1">
    <source>
        <dbReference type="ARBA" id="ARBA00004141"/>
    </source>
</evidence>
<dbReference type="GO" id="GO:0016020">
    <property type="term" value="C:membrane"/>
    <property type="evidence" value="ECO:0007669"/>
    <property type="project" value="UniProtKB-SubCell"/>
</dbReference>
<dbReference type="InterPro" id="IPR011701">
    <property type="entry name" value="MFS"/>
</dbReference>
<dbReference type="Pfam" id="PF07690">
    <property type="entry name" value="MFS_1"/>
    <property type="match status" value="1"/>
</dbReference>
<dbReference type="SUPFAM" id="SSF103473">
    <property type="entry name" value="MFS general substrate transporter"/>
    <property type="match status" value="1"/>
</dbReference>
<feature type="transmembrane region" description="Helical" evidence="2">
    <location>
        <begin position="538"/>
        <end position="559"/>
    </location>
</feature>
<dbReference type="OrthoDB" id="6499973at2759"/>
<feature type="transmembrane region" description="Helical" evidence="2">
    <location>
        <begin position="127"/>
        <end position="151"/>
    </location>
</feature>
<dbReference type="RefSeq" id="XP_019617887.1">
    <property type="nucleotide sequence ID" value="XM_019762328.1"/>
</dbReference>
<feature type="transmembrane region" description="Helical" evidence="2">
    <location>
        <begin position="102"/>
        <end position="121"/>
    </location>
</feature>
<feature type="transmembrane region" description="Helical" evidence="2">
    <location>
        <begin position="475"/>
        <end position="497"/>
    </location>
</feature>
<dbReference type="InterPro" id="IPR050327">
    <property type="entry name" value="Proton-linked_MCT"/>
</dbReference>
<keyword evidence="2" id="KW-0812">Transmembrane</keyword>
<feature type="transmembrane region" description="Helical" evidence="2">
    <location>
        <begin position="449"/>
        <end position="469"/>
    </location>
</feature>
<dbReference type="InterPro" id="IPR036259">
    <property type="entry name" value="MFS_trans_sf"/>
</dbReference>
<dbReference type="Proteomes" id="UP000515135">
    <property type="component" value="Unplaced"/>
</dbReference>
<name>A0A6P4YGI4_BRABE</name>
<dbReference type="Gene3D" id="1.20.1250.20">
    <property type="entry name" value="MFS general substrate transporter like domains"/>
    <property type="match status" value="1"/>
</dbReference>
<feature type="transmembrane region" description="Helical" evidence="2">
    <location>
        <begin position="190"/>
        <end position="210"/>
    </location>
</feature>
<accession>A0A6P4YGI4</accession>
<keyword evidence="4" id="KW-1185">Reference proteome</keyword>
<sequence>MKREPLLEKLKDRMRECTRKTGLEYERAPDGGWGWVVVFAALCNLGFMYGTVRSLGVFFVPMMETFDTNAGTTSWVVSTLMGCSFACGPVSGALVRKFGSRPVAMTGGVFVCAGYLLSSFATTIYHVYVTLGLVAGVGTSLTHVASTSIVGRYFDRRRGLANSLALMGTCVGSFALPPLFQLLIDEYGMRGSFVIVAGLELHVCAFSSFFRPIRLKADAVKQHTCVHEEADALKLRVEDVDGPESSAKRTRAHGVLGVPENPLKRTFAYEELEPQNAVKADVVKRHNSVREDGKRPEHSVKPRRLLVKLRNSAQEDGPKNSAKCTVAHEEIDVPVENPLRRSFAALEEDEENPSEAVITHAANRTLCCCNIIDKSLFRVPSYLVHIGSMMLFTFSFPTLIFFIVPRARFLGIEEYSAAFLLSANAISDVIGRLSSGLLMSYRPSPVKRLWLAVIPLALLGLTSLVFPLATNYTLMLALCVLFGMFSGLFVPTIVTLIPDFVGIAKLPQALGTLLMFQGVMSLLGSPAVGWLFDITGNYNVSFLLCGSTIVASALVRLAAHCIMGDMGLCRSTADRTAQQSAVNTDEAEQRTLLKTVPPFNDEPVFIEVETTV</sequence>
<dbReference type="KEGG" id="bbel:109465182"/>
<dbReference type="GeneID" id="109465182"/>
<feature type="transmembrane region" description="Helical" evidence="2">
    <location>
        <begin position="382"/>
        <end position="404"/>
    </location>
</feature>
<evidence type="ECO:0000259" key="3">
    <source>
        <dbReference type="PROSITE" id="PS50850"/>
    </source>
</evidence>